<dbReference type="GO" id="GO:0045892">
    <property type="term" value="P:negative regulation of DNA-templated transcription"/>
    <property type="evidence" value="ECO:0007669"/>
    <property type="project" value="UniProtKB-ARBA"/>
</dbReference>
<dbReference type="PANTHER" id="PTHR33677">
    <property type="entry name" value="TRANSCRIPTIONAL REPRESSOR FRMR-RELATED"/>
    <property type="match status" value="1"/>
</dbReference>
<comment type="similarity">
    <text evidence="1">Belongs to the CsoR family.</text>
</comment>
<protein>
    <submittedName>
        <fullName evidence="3">Transcriptional regulator</fullName>
    </submittedName>
</protein>
<evidence type="ECO:0000256" key="2">
    <source>
        <dbReference type="ARBA" id="ARBA00023008"/>
    </source>
</evidence>
<evidence type="ECO:0000313" key="3">
    <source>
        <dbReference type="EMBL" id="GGI15195.1"/>
    </source>
</evidence>
<evidence type="ECO:0000256" key="1">
    <source>
        <dbReference type="ARBA" id="ARBA00005428"/>
    </source>
</evidence>
<proteinExistence type="inferred from homology"/>
<dbReference type="CDD" id="cd10148">
    <property type="entry name" value="CsoR-like_DUF156"/>
    <property type="match status" value="1"/>
</dbReference>
<organism evidence="3 4">
    <name type="scientific">Galliscardovia ingluviei</name>
    <dbReference type="NCBI Taxonomy" id="1769422"/>
    <lineage>
        <taxon>Bacteria</taxon>
        <taxon>Bacillati</taxon>
        <taxon>Actinomycetota</taxon>
        <taxon>Actinomycetes</taxon>
        <taxon>Bifidobacteriales</taxon>
        <taxon>Bifidobacteriaceae</taxon>
        <taxon>Galliscardovia</taxon>
    </lineage>
</organism>
<comment type="caution">
    <text evidence="3">The sequence shown here is derived from an EMBL/GenBank/DDBJ whole genome shotgun (WGS) entry which is preliminary data.</text>
</comment>
<dbReference type="Gene3D" id="1.20.58.1000">
    <property type="entry name" value="Metal-sensitive repressor, helix protomer"/>
    <property type="match status" value="1"/>
</dbReference>
<dbReference type="GO" id="GO:0003677">
    <property type="term" value="F:DNA binding"/>
    <property type="evidence" value="ECO:0007669"/>
    <property type="project" value="InterPro"/>
</dbReference>
<dbReference type="InterPro" id="IPR038390">
    <property type="entry name" value="Metal_Tscrpt_repr_sf"/>
</dbReference>
<dbReference type="EMBL" id="BMDH01000005">
    <property type="protein sequence ID" value="GGI15195.1"/>
    <property type="molecule type" value="Genomic_DNA"/>
</dbReference>
<reference evidence="3" key="2">
    <citation type="submission" date="2020-09" db="EMBL/GenBank/DDBJ databases">
        <authorList>
            <person name="Sun Q."/>
            <person name="Sedlacek I."/>
        </authorList>
    </citation>
    <scope>NUCLEOTIDE SEQUENCE</scope>
    <source>
        <strain evidence="3">CCM 8606</strain>
    </source>
</reference>
<keyword evidence="2" id="KW-0186">Copper</keyword>
<name>A0A8J3ALZ4_9BIFI</name>
<dbReference type="InterPro" id="IPR003735">
    <property type="entry name" value="Metal_Tscrpt_repr"/>
</dbReference>
<dbReference type="PANTHER" id="PTHR33677:SF3">
    <property type="entry name" value="COPPER-SENSING TRANSCRIPTIONAL REPRESSOR RICR"/>
    <property type="match status" value="1"/>
</dbReference>
<gene>
    <name evidence="3" type="ORF">GCM10007377_14690</name>
</gene>
<accession>A0A8J3ALZ4</accession>
<sequence length="102" mass="11367">MKTANNEHHQHGYAQDQQALIHRLSRIEGQVRAIKAMTERGEYCIDIVTQISATTSALKSVAQLMLNDHLEHCVHDAVHTGGEVADQKIQEVQKVVAKLMKA</sequence>
<dbReference type="GO" id="GO:0046872">
    <property type="term" value="F:metal ion binding"/>
    <property type="evidence" value="ECO:0007669"/>
    <property type="project" value="InterPro"/>
</dbReference>
<dbReference type="RefSeq" id="WP_188355638.1">
    <property type="nucleotide sequence ID" value="NZ_BMDH01000005.1"/>
</dbReference>
<dbReference type="AlphaFoldDB" id="A0A8J3ALZ4"/>
<keyword evidence="4" id="KW-1185">Reference proteome</keyword>
<reference evidence="3" key="1">
    <citation type="journal article" date="2014" name="Int. J. Syst. Evol. Microbiol.">
        <title>Complete genome sequence of Corynebacterium casei LMG S-19264T (=DSM 44701T), isolated from a smear-ripened cheese.</title>
        <authorList>
            <consortium name="US DOE Joint Genome Institute (JGI-PGF)"/>
            <person name="Walter F."/>
            <person name="Albersmeier A."/>
            <person name="Kalinowski J."/>
            <person name="Ruckert C."/>
        </authorList>
    </citation>
    <scope>NUCLEOTIDE SEQUENCE</scope>
    <source>
        <strain evidence="3">CCM 8606</strain>
    </source>
</reference>
<dbReference type="Proteomes" id="UP000619536">
    <property type="component" value="Unassembled WGS sequence"/>
</dbReference>
<dbReference type="Pfam" id="PF02583">
    <property type="entry name" value="Trns_repr_metal"/>
    <property type="match status" value="1"/>
</dbReference>
<evidence type="ECO:0000313" key="4">
    <source>
        <dbReference type="Proteomes" id="UP000619536"/>
    </source>
</evidence>